<gene>
    <name evidence="4" type="ORF">C3L33_09761</name>
</gene>
<evidence type="ECO:0000256" key="2">
    <source>
        <dbReference type="ARBA" id="ARBA00022840"/>
    </source>
</evidence>
<keyword evidence="3" id="KW-0732">Signal</keyword>
<dbReference type="Proteomes" id="UP000428333">
    <property type="component" value="Linkage Group LG06"/>
</dbReference>
<dbReference type="InterPro" id="IPR050173">
    <property type="entry name" value="ABC_transporter_C-like"/>
</dbReference>
<dbReference type="AlphaFoldDB" id="A0A6A4LPD9"/>
<evidence type="ECO:0000313" key="5">
    <source>
        <dbReference type="Proteomes" id="UP000428333"/>
    </source>
</evidence>
<evidence type="ECO:0000256" key="1">
    <source>
        <dbReference type="ARBA" id="ARBA00022741"/>
    </source>
</evidence>
<organism evidence="4 5">
    <name type="scientific">Rhododendron williamsianum</name>
    <dbReference type="NCBI Taxonomy" id="262921"/>
    <lineage>
        <taxon>Eukaryota</taxon>
        <taxon>Viridiplantae</taxon>
        <taxon>Streptophyta</taxon>
        <taxon>Embryophyta</taxon>
        <taxon>Tracheophyta</taxon>
        <taxon>Spermatophyta</taxon>
        <taxon>Magnoliopsida</taxon>
        <taxon>eudicotyledons</taxon>
        <taxon>Gunneridae</taxon>
        <taxon>Pentapetalae</taxon>
        <taxon>asterids</taxon>
        <taxon>Ericales</taxon>
        <taxon>Ericaceae</taxon>
        <taxon>Ericoideae</taxon>
        <taxon>Rhodoreae</taxon>
        <taxon>Rhododendron</taxon>
    </lineage>
</organism>
<dbReference type="PANTHER" id="PTHR24223">
    <property type="entry name" value="ATP-BINDING CASSETTE SUB-FAMILY C"/>
    <property type="match status" value="1"/>
</dbReference>
<reference evidence="4 5" key="1">
    <citation type="journal article" date="2019" name="Genome Biol. Evol.">
        <title>The Rhododendron genome and chromosomal organization provide insight into shared whole-genome duplications across the heath family (Ericaceae).</title>
        <authorList>
            <person name="Soza V.L."/>
            <person name="Lindsley D."/>
            <person name="Waalkes A."/>
            <person name="Ramage E."/>
            <person name="Patwardhan R.P."/>
            <person name="Burton J.N."/>
            <person name="Adey A."/>
            <person name="Kumar A."/>
            <person name="Qiu R."/>
            <person name="Shendure J."/>
            <person name="Hall B."/>
        </authorList>
    </citation>
    <scope>NUCLEOTIDE SEQUENCE [LARGE SCALE GENOMIC DNA]</scope>
    <source>
        <strain evidence="4">RSF 1966-606</strain>
    </source>
</reference>
<sequence>MRLYAMGFHRSILLIHECLLGLLDSKTVIYVTHQVEFFPAADLILVSYSYGRITQAGKYNDILNSGTDFMKLVSAHKEALSALDSTVAGSLSENSIIDEGNGSTCGVLKSVQKEEAANGQNGKTDDIVGQKRQLVQEEEREKGRVGLSEATIG</sequence>
<evidence type="ECO:0000256" key="3">
    <source>
        <dbReference type="SAM" id="SignalP"/>
    </source>
</evidence>
<dbReference type="SUPFAM" id="SSF52540">
    <property type="entry name" value="P-loop containing nucleoside triphosphate hydrolases"/>
    <property type="match status" value="1"/>
</dbReference>
<dbReference type="PANTHER" id="PTHR24223:SF181">
    <property type="entry name" value="ABC TRANSPORTER C FAMILY MEMBER 3"/>
    <property type="match status" value="1"/>
</dbReference>
<evidence type="ECO:0000313" key="4">
    <source>
        <dbReference type="EMBL" id="KAE9458331.1"/>
    </source>
</evidence>
<dbReference type="GO" id="GO:0005524">
    <property type="term" value="F:ATP binding"/>
    <property type="evidence" value="ECO:0007669"/>
    <property type="project" value="UniProtKB-KW"/>
</dbReference>
<keyword evidence="5" id="KW-1185">Reference proteome</keyword>
<comment type="caution">
    <text evidence="4">The sequence shown here is derived from an EMBL/GenBank/DDBJ whole genome shotgun (WGS) entry which is preliminary data.</text>
</comment>
<dbReference type="Gene3D" id="3.40.50.300">
    <property type="entry name" value="P-loop containing nucleotide triphosphate hydrolases"/>
    <property type="match status" value="1"/>
</dbReference>
<dbReference type="InterPro" id="IPR027417">
    <property type="entry name" value="P-loop_NTPase"/>
</dbReference>
<dbReference type="OrthoDB" id="1748621at2759"/>
<feature type="chain" id="PRO_5025641627" description="ABC transmembrane type-1 domain-containing protein" evidence="3">
    <location>
        <begin position="26"/>
        <end position="153"/>
    </location>
</feature>
<protein>
    <recommendedName>
        <fullName evidence="6">ABC transmembrane type-1 domain-containing protein</fullName>
    </recommendedName>
</protein>
<feature type="signal peptide" evidence="3">
    <location>
        <begin position="1"/>
        <end position="25"/>
    </location>
</feature>
<evidence type="ECO:0008006" key="6">
    <source>
        <dbReference type="Google" id="ProtNLM"/>
    </source>
</evidence>
<dbReference type="EMBL" id="QEFC01001419">
    <property type="protein sequence ID" value="KAE9458331.1"/>
    <property type="molecule type" value="Genomic_DNA"/>
</dbReference>
<dbReference type="GO" id="GO:0016020">
    <property type="term" value="C:membrane"/>
    <property type="evidence" value="ECO:0007669"/>
    <property type="project" value="TreeGrafter"/>
</dbReference>
<name>A0A6A4LPD9_9ERIC</name>
<proteinExistence type="predicted"/>
<keyword evidence="1" id="KW-0547">Nucleotide-binding</keyword>
<accession>A0A6A4LPD9</accession>
<dbReference type="GO" id="GO:0042626">
    <property type="term" value="F:ATPase-coupled transmembrane transporter activity"/>
    <property type="evidence" value="ECO:0007669"/>
    <property type="project" value="TreeGrafter"/>
</dbReference>
<keyword evidence="2" id="KW-0067">ATP-binding</keyword>
<feature type="non-terminal residue" evidence="4">
    <location>
        <position position="1"/>
    </location>
</feature>